<evidence type="ECO:0000313" key="8">
    <source>
        <dbReference type="EMBL" id="EJZ62743.1"/>
    </source>
</evidence>
<dbReference type="GO" id="GO:0005737">
    <property type="term" value="C:cytoplasm"/>
    <property type="evidence" value="ECO:0007669"/>
    <property type="project" value="UniProtKB-SubCell"/>
</dbReference>
<dbReference type="HOGENOM" id="CLU_023625_4_2_10"/>
<dbReference type="PATRIC" id="fig|742726.3.peg.2187"/>
<dbReference type="NCBIfam" id="TIGR00237">
    <property type="entry name" value="xseA"/>
    <property type="match status" value="1"/>
</dbReference>
<dbReference type="GO" id="GO:0006308">
    <property type="term" value="P:DNA catabolic process"/>
    <property type="evidence" value="ECO:0007669"/>
    <property type="project" value="UniProtKB-UniRule"/>
</dbReference>
<dbReference type="CDD" id="cd04489">
    <property type="entry name" value="ExoVII_LU_OBF"/>
    <property type="match status" value="1"/>
</dbReference>
<reference evidence="8 9" key="1">
    <citation type="submission" date="2012-08" db="EMBL/GenBank/DDBJ databases">
        <title>The Genome Sequence of Barnesiella intestinihominis YIT 11860.</title>
        <authorList>
            <consortium name="The Broad Institute Genome Sequencing Platform"/>
            <person name="Earl A."/>
            <person name="Ward D."/>
            <person name="Feldgarden M."/>
            <person name="Gevers D."/>
            <person name="Morotomi M."/>
            <person name="Walker B."/>
            <person name="Young S.K."/>
            <person name="Zeng Q."/>
            <person name="Gargeya S."/>
            <person name="Fitzgerald M."/>
            <person name="Haas B."/>
            <person name="Abouelleil A."/>
            <person name="Alvarado L."/>
            <person name="Arachchi H.M."/>
            <person name="Berlin A.M."/>
            <person name="Chapman S.B."/>
            <person name="Goldberg J."/>
            <person name="Griggs A."/>
            <person name="Gujja S."/>
            <person name="Hansen M."/>
            <person name="Howarth C."/>
            <person name="Imamovic A."/>
            <person name="Larimer J."/>
            <person name="McCowen C."/>
            <person name="Montmayeur A."/>
            <person name="Murphy C."/>
            <person name="Neiman D."/>
            <person name="Pearson M."/>
            <person name="Priest M."/>
            <person name="Roberts A."/>
            <person name="Saif S."/>
            <person name="Shea T."/>
            <person name="Sisk P."/>
            <person name="Sykes S."/>
            <person name="Wortman J."/>
            <person name="Nusbaum C."/>
            <person name="Birren B."/>
        </authorList>
    </citation>
    <scope>NUCLEOTIDE SEQUENCE [LARGE SCALE GENOMIC DNA]</scope>
    <source>
        <strain evidence="8 9">YIT 11860</strain>
    </source>
</reference>
<dbReference type="InterPro" id="IPR020579">
    <property type="entry name" value="Exonuc_VII_lsu_C"/>
</dbReference>
<evidence type="ECO:0000256" key="2">
    <source>
        <dbReference type="ARBA" id="ARBA00022722"/>
    </source>
</evidence>
<name>K0WTL5_9BACT</name>
<dbReference type="RefSeq" id="WP_008862490.1">
    <property type="nucleotide sequence ID" value="NZ_JH815205.1"/>
</dbReference>
<evidence type="ECO:0000259" key="7">
    <source>
        <dbReference type="Pfam" id="PF13742"/>
    </source>
</evidence>
<dbReference type="OrthoDB" id="9802795at2"/>
<organism evidence="8 9">
    <name type="scientific">Barnesiella intestinihominis YIT 11860</name>
    <dbReference type="NCBI Taxonomy" id="742726"/>
    <lineage>
        <taxon>Bacteria</taxon>
        <taxon>Pseudomonadati</taxon>
        <taxon>Bacteroidota</taxon>
        <taxon>Bacteroidia</taxon>
        <taxon>Bacteroidales</taxon>
        <taxon>Barnesiellaceae</taxon>
        <taxon>Barnesiella</taxon>
    </lineage>
</organism>
<comment type="catalytic activity">
    <reaction evidence="5">
        <text>Exonucleolytic cleavage in either 5'- to 3'- or 3'- to 5'-direction to yield nucleoside 5'-phosphates.</text>
        <dbReference type="EC" id="3.1.11.6"/>
    </reaction>
</comment>
<feature type="domain" description="Exonuclease VII large subunit C-terminal" evidence="6">
    <location>
        <begin position="142"/>
        <end position="359"/>
    </location>
</feature>
<dbReference type="InterPro" id="IPR025824">
    <property type="entry name" value="OB-fold_nuc-bd_dom"/>
</dbReference>
<gene>
    <name evidence="8" type="ORF">HMPREF9448_02094</name>
</gene>
<dbReference type="GO" id="GO:0003676">
    <property type="term" value="F:nucleic acid binding"/>
    <property type="evidence" value="ECO:0007669"/>
    <property type="project" value="InterPro"/>
</dbReference>
<protein>
    <recommendedName>
        <fullName evidence="5">Exodeoxyribonuclease 7 large subunit</fullName>
        <ecNumber evidence="5">3.1.11.6</ecNumber>
    </recommendedName>
</protein>
<dbReference type="eggNOG" id="COG1570">
    <property type="taxonomic scope" value="Bacteria"/>
</dbReference>
<evidence type="ECO:0000313" key="9">
    <source>
        <dbReference type="Proteomes" id="UP000006044"/>
    </source>
</evidence>
<dbReference type="AlphaFoldDB" id="K0WTL5"/>
<feature type="domain" description="OB-fold nucleic acid binding" evidence="7">
    <location>
        <begin position="9"/>
        <end position="116"/>
    </location>
</feature>
<dbReference type="PANTHER" id="PTHR30008">
    <property type="entry name" value="EXODEOXYRIBONUCLEASE 7 LARGE SUBUNIT"/>
    <property type="match status" value="1"/>
</dbReference>
<comment type="subcellular location">
    <subcellularLocation>
        <location evidence="5">Cytoplasm</location>
    </subcellularLocation>
</comment>
<dbReference type="Proteomes" id="UP000006044">
    <property type="component" value="Unassembled WGS sequence"/>
</dbReference>
<comment type="similarity">
    <text evidence="5">Belongs to the XseA family.</text>
</comment>
<evidence type="ECO:0000256" key="3">
    <source>
        <dbReference type="ARBA" id="ARBA00022801"/>
    </source>
</evidence>
<dbReference type="GeneID" id="77849305"/>
<dbReference type="GO" id="GO:0008855">
    <property type="term" value="F:exodeoxyribonuclease VII activity"/>
    <property type="evidence" value="ECO:0007669"/>
    <property type="project" value="UniProtKB-UniRule"/>
</dbReference>
<dbReference type="EC" id="3.1.11.6" evidence="5"/>
<dbReference type="PANTHER" id="PTHR30008:SF0">
    <property type="entry name" value="EXODEOXYRIBONUCLEASE 7 LARGE SUBUNIT"/>
    <property type="match status" value="1"/>
</dbReference>
<evidence type="ECO:0000256" key="5">
    <source>
        <dbReference type="RuleBase" id="RU004355"/>
    </source>
</evidence>
<keyword evidence="3 5" id="KW-0378">Hydrolase</keyword>
<evidence type="ECO:0000256" key="4">
    <source>
        <dbReference type="ARBA" id="ARBA00022839"/>
    </source>
</evidence>
<sequence>MTSGKKEFSLLELNACVRNTLQESLPERYWVRAEISEARIHPSGHCYLELIEKEEQSGKTVAKARATIWATTFRLLQPWFEQSTGQLFTSGIKILIQVSISFHELYGYNLTVHDIDPAYTLGDAARRRAAILQQLREEGVADMNKELTWPILPQRIAVISSPSAAGYGDFMNQIQNNSYGYKIYTVLFPAAMQGDQTEQSIIHALDRINRHEELFDGVVIIRGGGATSDLNSFDSYPLAVNVAQFPLPVITGIGHERDDTVIDMVANTRVKTPTAAAEWIIARMHEADTYAVNLSHTVSSEVRSRIDREKQTIQRATSSLPLLIERLILGEKHKTGLLTQQIKLALRAVIDSERNKLDHTEKTVRLLSPQSLLERGYSLTLHGNRVVKSVAELSPGDSIETIFADGKTTSRIEKTEPSKTK</sequence>
<keyword evidence="1" id="KW-0963">Cytoplasm</keyword>
<evidence type="ECO:0000256" key="1">
    <source>
        <dbReference type="ARBA" id="ARBA00022490"/>
    </source>
</evidence>
<dbReference type="EMBL" id="ADLE01000015">
    <property type="protein sequence ID" value="EJZ62743.1"/>
    <property type="molecule type" value="Genomic_DNA"/>
</dbReference>
<dbReference type="Pfam" id="PF02601">
    <property type="entry name" value="Exonuc_VII_L"/>
    <property type="match status" value="1"/>
</dbReference>
<keyword evidence="2 5" id="KW-0540">Nuclease</keyword>
<dbReference type="InterPro" id="IPR003753">
    <property type="entry name" value="Exonuc_VII_L"/>
</dbReference>
<accession>K0WTL5</accession>
<dbReference type="GO" id="GO:0009318">
    <property type="term" value="C:exodeoxyribonuclease VII complex"/>
    <property type="evidence" value="ECO:0007669"/>
    <property type="project" value="UniProtKB-UniRule"/>
</dbReference>
<comment type="caution">
    <text evidence="8">The sequence shown here is derived from an EMBL/GenBank/DDBJ whole genome shotgun (WGS) entry which is preliminary data.</text>
</comment>
<evidence type="ECO:0000259" key="6">
    <source>
        <dbReference type="Pfam" id="PF02601"/>
    </source>
</evidence>
<keyword evidence="4 5" id="KW-0269">Exonuclease</keyword>
<proteinExistence type="inferred from homology"/>
<dbReference type="STRING" id="742726.HMPREF9448_02094"/>
<keyword evidence="9" id="KW-1185">Reference proteome</keyword>
<dbReference type="Pfam" id="PF13742">
    <property type="entry name" value="tRNA_anti_2"/>
    <property type="match status" value="1"/>
</dbReference>